<protein>
    <submittedName>
        <fullName evidence="1">Uncharacterized protein</fullName>
    </submittedName>
</protein>
<accession>A0AAV4W869</accession>
<dbReference type="AlphaFoldDB" id="A0AAV4W869"/>
<keyword evidence="2" id="KW-1185">Reference proteome</keyword>
<name>A0AAV4W869_CAEEX</name>
<dbReference type="EMBL" id="BPLR01015733">
    <property type="protein sequence ID" value="GIY78245.1"/>
    <property type="molecule type" value="Genomic_DNA"/>
</dbReference>
<evidence type="ECO:0000313" key="1">
    <source>
        <dbReference type="EMBL" id="GIY78245.1"/>
    </source>
</evidence>
<sequence length="130" mass="14878">MFRAKNEALEIVHVRGEVIWMASSFPRQTRERNESRVELLFRRAPPALHAVSKFGPENVAVNDVVFRLDDISGYTTSVFIVNRSTTADLREIPSMEIILWEDIVEAIDNMTTEPFEDYPLSPLVAAYPPR</sequence>
<organism evidence="1 2">
    <name type="scientific">Caerostris extrusa</name>
    <name type="common">Bark spider</name>
    <name type="synonym">Caerostris bankana</name>
    <dbReference type="NCBI Taxonomy" id="172846"/>
    <lineage>
        <taxon>Eukaryota</taxon>
        <taxon>Metazoa</taxon>
        <taxon>Ecdysozoa</taxon>
        <taxon>Arthropoda</taxon>
        <taxon>Chelicerata</taxon>
        <taxon>Arachnida</taxon>
        <taxon>Araneae</taxon>
        <taxon>Araneomorphae</taxon>
        <taxon>Entelegynae</taxon>
        <taxon>Araneoidea</taxon>
        <taxon>Araneidae</taxon>
        <taxon>Caerostris</taxon>
    </lineage>
</organism>
<evidence type="ECO:0000313" key="2">
    <source>
        <dbReference type="Proteomes" id="UP001054945"/>
    </source>
</evidence>
<reference evidence="1 2" key="1">
    <citation type="submission" date="2021-06" db="EMBL/GenBank/DDBJ databases">
        <title>Caerostris extrusa draft genome.</title>
        <authorList>
            <person name="Kono N."/>
            <person name="Arakawa K."/>
        </authorList>
    </citation>
    <scope>NUCLEOTIDE SEQUENCE [LARGE SCALE GENOMIC DNA]</scope>
</reference>
<gene>
    <name evidence="1" type="ORF">CEXT_215101</name>
</gene>
<dbReference type="Proteomes" id="UP001054945">
    <property type="component" value="Unassembled WGS sequence"/>
</dbReference>
<proteinExistence type="predicted"/>
<comment type="caution">
    <text evidence="1">The sequence shown here is derived from an EMBL/GenBank/DDBJ whole genome shotgun (WGS) entry which is preliminary data.</text>
</comment>